<evidence type="ECO:0000313" key="2">
    <source>
        <dbReference type="EMBL" id="HIU65706.1"/>
    </source>
</evidence>
<dbReference type="Pfam" id="PF00565">
    <property type="entry name" value="SNase"/>
    <property type="match status" value="1"/>
</dbReference>
<dbReference type="Gene3D" id="2.40.50.90">
    <property type="match status" value="1"/>
</dbReference>
<dbReference type="InterPro" id="IPR035437">
    <property type="entry name" value="SNase_OB-fold_sf"/>
</dbReference>
<dbReference type="Proteomes" id="UP000824142">
    <property type="component" value="Unassembled WGS sequence"/>
</dbReference>
<evidence type="ECO:0000313" key="3">
    <source>
        <dbReference type="Proteomes" id="UP000824142"/>
    </source>
</evidence>
<reference evidence="2" key="1">
    <citation type="submission" date="2020-10" db="EMBL/GenBank/DDBJ databases">
        <authorList>
            <person name="Gilroy R."/>
        </authorList>
    </citation>
    <scope>NUCLEOTIDE SEQUENCE</scope>
    <source>
        <strain evidence="2">CHK136-897</strain>
    </source>
</reference>
<dbReference type="SMART" id="SM00318">
    <property type="entry name" value="SNc"/>
    <property type="match status" value="1"/>
</dbReference>
<protein>
    <submittedName>
        <fullName evidence="2">Thermonuclease family protein</fullName>
    </submittedName>
</protein>
<name>A0A9D1SMJ9_9PROT</name>
<organism evidence="2 3">
    <name type="scientific">Candidatus Enterousia avicola</name>
    <dbReference type="NCBI Taxonomy" id="2840787"/>
    <lineage>
        <taxon>Bacteria</taxon>
        <taxon>Pseudomonadati</taxon>
        <taxon>Pseudomonadota</taxon>
        <taxon>Alphaproteobacteria</taxon>
        <taxon>Candidatus Enterousia</taxon>
    </lineage>
</organism>
<accession>A0A9D1SMJ9</accession>
<evidence type="ECO:0000259" key="1">
    <source>
        <dbReference type="SMART" id="SM00318"/>
    </source>
</evidence>
<comment type="caution">
    <text evidence="2">The sequence shown here is derived from an EMBL/GenBank/DDBJ whole genome shotgun (WGS) entry which is preliminary data.</text>
</comment>
<dbReference type="InterPro" id="IPR016071">
    <property type="entry name" value="Staphylococal_nuclease_OB-fold"/>
</dbReference>
<dbReference type="EMBL" id="DVNO01000031">
    <property type="protein sequence ID" value="HIU65706.1"/>
    <property type="molecule type" value="Genomic_DNA"/>
</dbReference>
<gene>
    <name evidence="2" type="ORF">IAC63_03655</name>
</gene>
<dbReference type="SUPFAM" id="SSF50199">
    <property type="entry name" value="Staphylococcal nuclease"/>
    <property type="match status" value="1"/>
</dbReference>
<dbReference type="AlphaFoldDB" id="A0A9D1SMJ9"/>
<reference evidence="2" key="2">
    <citation type="journal article" date="2021" name="PeerJ">
        <title>Extensive microbial diversity within the chicken gut microbiome revealed by metagenomics and culture.</title>
        <authorList>
            <person name="Gilroy R."/>
            <person name="Ravi A."/>
            <person name="Getino M."/>
            <person name="Pursley I."/>
            <person name="Horton D.L."/>
            <person name="Alikhan N.F."/>
            <person name="Baker D."/>
            <person name="Gharbi K."/>
            <person name="Hall N."/>
            <person name="Watson M."/>
            <person name="Adriaenssens E.M."/>
            <person name="Foster-Nyarko E."/>
            <person name="Jarju S."/>
            <person name="Secka A."/>
            <person name="Antonio M."/>
            <person name="Oren A."/>
            <person name="Chaudhuri R.R."/>
            <person name="La Ragione R."/>
            <person name="Hildebrand F."/>
            <person name="Pallen M.J."/>
        </authorList>
    </citation>
    <scope>NUCLEOTIDE SEQUENCE</scope>
    <source>
        <strain evidence="2">CHK136-897</strain>
    </source>
</reference>
<sequence>MFAFSPAFAVRAVVDRVLDGDTFAAKVLLEDDTQITVRVRVLGVDTPEINGLCQYEKDTALLAKNRTAQLLPVGSVVELSEIKDDKYLGRIDARVKTSDGKDLAEILIKEKLGRPYDGGRRATWCGNK</sequence>
<feature type="domain" description="TNase-like" evidence="1">
    <location>
        <begin position="8"/>
        <end position="126"/>
    </location>
</feature>
<proteinExistence type="predicted"/>